<evidence type="ECO:0000313" key="2">
    <source>
        <dbReference type="Proteomes" id="UP000245119"/>
    </source>
</evidence>
<organism evidence="1 2">
    <name type="scientific">Pomacea canaliculata</name>
    <name type="common">Golden apple snail</name>
    <dbReference type="NCBI Taxonomy" id="400727"/>
    <lineage>
        <taxon>Eukaryota</taxon>
        <taxon>Metazoa</taxon>
        <taxon>Spiralia</taxon>
        <taxon>Lophotrochozoa</taxon>
        <taxon>Mollusca</taxon>
        <taxon>Gastropoda</taxon>
        <taxon>Caenogastropoda</taxon>
        <taxon>Architaenioglossa</taxon>
        <taxon>Ampullarioidea</taxon>
        <taxon>Ampullariidae</taxon>
        <taxon>Pomacea</taxon>
    </lineage>
</organism>
<keyword evidence="2" id="KW-1185">Reference proteome</keyword>
<proteinExistence type="predicted"/>
<accession>A0A2T7P9L0</accession>
<evidence type="ECO:0000313" key="1">
    <source>
        <dbReference type="EMBL" id="PVD30104.1"/>
    </source>
</evidence>
<comment type="caution">
    <text evidence="1">The sequence shown here is derived from an EMBL/GenBank/DDBJ whole genome shotgun (WGS) entry which is preliminary data.</text>
</comment>
<sequence length="78" mass="9059">MCVLCSWKESRKRMELHTLRGKDFTQLGANFIKEAQVLIQDFKSRLYATHGKELWHELTGAACQVNGNHLLLCQDLRE</sequence>
<dbReference type="AlphaFoldDB" id="A0A2T7P9L0"/>
<reference evidence="1 2" key="1">
    <citation type="submission" date="2018-04" db="EMBL/GenBank/DDBJ databases">
        <title>The genome of golden apple snail Pomacea canaliculata provides insight into stress tolerance and invasive adaptation.</title>
        <authorList>
            <person name="Liu C."/>
            <person name="Liu B."/>
            <person name="Ren Y."/>
            <person name="Zhang Y."/>
            <person name="Wang H."/>
            <person name="Li S."/>
            <person name="Jiang F."/>
            <person name="Yin L."/>
            <person name="Zhang G."/>
            <person name="Qian W."/>
            <person name="Fan W."/>
        </authorList>
    </citation>
    <scope>NUCLEOTIDE SEQUENCE [LARGE SCALE GENOMIC DNA]</scope>
    <source>
        <strain evidence="1">SZHN2017</strain>
        <tissue evidence="1">Muscle</tissue>
    </source>
</reference>
<gene>
    <name evidence="1" type="ORF">C0Q70_09366</name>
</gene>
<protein>
    <submittedName>
        <fullName evidence="1">Uncharacterized protein</fullName>
    </submittedName>
</protein>
<dbReference type="EMBL" id="PZQS01000005">
    <property type="protein sequence ID" value="PVD30104.1"/>
    <property type="molecule type" value="Genomic_DNA"/>
</dbReference>
<name>A0A2T7P9L0_POMCA</name>
<dbReference type="Proteomes" id="UP000245119">
    <property type="component" value="Linkage Group LG5"/>
</dbReference>